<dbReference type="AlphaFoldDB" id="G8QTZ9"/>
<accession>G8QTZ9</accession>
<dbReference type="Proteomes" id="UP000005632">
    <property type="component" value="Chromosome"/>
</dbReference>
<evidence type="ECO:0000256" key="1">
    <source>
        <dbReference type="SAM" id="Phobius"/>
    </source>
</evidence>
<dbReference type="RefSeq" id="WP_014271086.1">
    <property type="nucleotide sequence ID" value="NC_016633.1"/>
</dbReference>
<reference evidence="2 3" key="1">
    <citation type="submission" date="2011-11" db="EMBL/GenBank/DDBJ databases">
        <title>Complete sequence of Spirochaeta sp. grapes.</title>
        <authorList>
            <consortium name="US DOE Joint Genome Institute"/>
            <person name="Lucas S."/>
            <person name="Han J."/>
            <person name="Lapidus A."/>
            <person name="Cheng J.-F."/>
            <person name="Goodwin L."/>
            <person name="Pitluck S."/>
            <person name="Peters L."/>
            <person name="Ovchinnikova G."/>
            <person name="Munk A.C."/>
            <person name="Detter J.C."/>
            <person name="Han C."/>
            <person name="Tapia R."/>
            <person name="Land M."/>
            <person name="Hauser L."/>
            <person name="Kyrpides N."/>
            <person name="Ivanova N."/>
            <person name="Pagani I."/>
            <person name="Ritalahtilisa K."/>
            <person name="Loeffler F."/>
            <person name="Woyke T."/>
        </authorList>
    </citation>
    <scope>NUCLEOTIDE SEQUENCE [LARGE SCALE GENOMIC DNA]</scope>
    <source>
        <strain evidence="3">ATCC BAA-1885 / DSM 22778 / Grapes</strain>
    </source>
</reference>
<dbReference type="KEGG" id="sgp:SpiGrapes_2485"/>
<evidence type="ECO:0000313" key="2">
    <source>
        <dbReference type="EMBL" id="AEV30246.1"/>
    </source>
</evidence>
<proteinExistence type="predicted"/>
<keyword evidence="1" id="KW-0812">Transmembrane</keyword>
<keyword evidence="1" id="KW-0472">Membrane</keyword>
<organism evidence="2 3">
    <name type="scientific">Sphaerochaeta pleomorpha (strain ATCC BAA-1885 / DSM 22778 / Grapes)</name>
    <dbReference type="NCBI Taxonomy" id="158190"/>
    <lineage>
        <taxon>Bacteria</taxon>
        <taxon>Pseudomonadati</taxon>
        <taxon>Spirochaetota</taxon>
        <taxon>Spirochaetia</taxon>
        <taxon>Spirochaetales</taxon>
        <taxon>Sphaerochaetaceae</taxon>
        <taxon>Sphaerochaeta</taxon>
    </lineage>
</organism>
<keyword evidence="3" id="KW-1185">Reference proteome</keyword>
<dbReference type="STRING" id="158190.SpiGrapes_2485"/>
<dbReference type="OrthoDB" id="9790747at2"/>
<evidence type="ECO:0000313" key="3">
    <source>
        <dbReference type="Proteomes" id="UP000005632"/>
    </source>
</evidence>
<protein>
    <submittedName>
        <fullName evidence="2">Uncharacterized protein</fullName>
    </submittedName>
</protein>
<name>G8QTZ9_SPHPG</name>
<keyword evidence="1" id="KW-1133">Transmembrane helix</keyword>
<dbReference type="EMBL" id="CP003155">
    <property type="protein sequence ID" value="AEV30246.1"/>
    <property type="molecule type" value="Genomic_DNA"/>
</dbReference>
<feature type="transmembrane region" description="Helical" evidence="1">
    <location>
        <begin position="32"/>
        <end position="50"/>
    </location>
</feature>
<dbReference type="HOGENOM" id="CLU_1371465_0_0_12"/>
<sequence>MKTIIKACLLALTLVIVFFSPAKIGVVLYYSLFPLLFVLVYLFYLISYGVSEKDVQKVRNEPYTLSFFCGMVPPLGEGDLIRGRLVIDHKQLVLYKRSDTAWSKDVPCKPVWNLDVSELSSIGVGPVLSVRKGLVFYVGENSFRFVYAKAKKQKSKIVEALGWSENPQVPQGVEVFSEAANAPSFPKAVETKEPEKEKD</sequence>
<gene>
    <name evidence="2" type="ordered locus">SpiGrapes_2485</name>
</gene>